<dbReference type="GO" id="GO:0008061">
    <property type="term" value="F:chitin binding"/>
    <property type="evidence" value="ECO:0007669"/>
    <property type="project" value="InterPro"/>
</dbReference>
<feature type="region of interest" description="Disordered" evidence="1">
    <location>
        <begin position="67"/>
        <end position="97"/>
    </location>
</feature>
<reference evidence="3" key="1">
    <citation type="submission" date="2022-11" db="UniProtKB">
        <authorList>
            <consortium name="WormBaseParasite"/>
        </authorList>
    </citation>
    <scope>IDENTIFICATION</scope>
</reference>
<dbReference type="SUPFAM" id="SSF57625">
    <property type="entry name" value="Invertebrate chitin-binding proteins"/>
    <property type="match status" value="1"/>
</dbReference>
<evidence type="ECO:0000313" key="2">
    <source>
        <dbReference type="Proteomes" id="UP000887565"/>
    </source>
</evidence>
<protein>
    <submittedName>
        <fullName evidence="3">Uncharacterized protein</fullName>
    </submittedName>
</protein>
<sequence length="183" mass="20349">MRCGPGTVYNAYCGYCDWPYVVKCKPGQALQEAESAMAGGRSIQVLPSARTTVVSSINSDTHKAERQVARGNRSNAPAFHESSSGNYKEEDRVGTSSIQSTTCMMTESSDLDYNSKQVPKFSLRSVSDDHDYYRNDSVQVSPSPSGKHLNTAIIRRSNWSTVPVSLKRDNVKKFQEKNKKKKK</sequence>
<evidence type="ECO:0000256" key="1">
    <source>
        <dbReference type="SAM" id="MobiDB-lite"/>
    </source>
</evidence>
<dbReference type="WBParaSite" id="nRc.2.0.1.t27748-RA">
    <property type="protein sequence ID" value="nRc.2.0.1.t27748-RA"/>
    <property type="gene ID" value="nRc.2.0.1.g27748"/>
</dbReference>
<dbReference type="Proteomes" id="UP000887565">
    <property type="component" value="Unplaced"/>
</dbReference>
<proteinExistence type="predicted"/>
<dbReference type="Gene3D" id="2.170.140.10">
    <property type="entry name" value="Chitin binding domain"/>
    <property type="match status" value="1"/>
</dbReference>
<keyword evidence="2" id="KW-1185">Reference proteome</keyword>
<organism evidence="2 3">
    <name type="scientific">Romanomermis culicivorax</name>
    <name type="common">Nematode worm</name>
    <dbReference type="NCBI Taxonomy" id="13658"/>
    <lineage>
        <taxon>Eukaryota</taxon>
        <taxon>Metazoa</taxon>
        <taxon>Ecdysozoa</taxon>
        <taxon>Nematoda</taxon>
        <taxon>Enoplea</taxon>
        <taxon>Dorylaimia</taxon>
        <taxon>Mermithida</taxon>
        <taxon>Mermithoidea</taxon>
        <taxon>Mermithidae</taxon>
        <taxon>Romanomermis</taxon>
    </lineage>
</organism>
<dbReference type="AlphaFoldDB" id="A0A915JNS3"/>
<accession>A0A915JNS3</accession>
<dbReference type="InterPro" id="IPR036508">
    <property type="entry name" value="Chitin-bd_dom_sf"/>
</dbReference>
<name>A0A915JNS3_ROMCU</name>
<evidence type="ECO:0000313" key="3">
    <source>
        <dbReference type="WBParaSite" id="nRc.2.0.1.t27748-RA"/>
    </source>
</evidence>